<feature type="binding site" evidence="4">
    <location>
        <begin position="1533"/>
        <end position="1540"/>
    </location>
    <ligand>
        <name>ATP</name>
        <dbReference type="ChEBI" id="CHEBI:30616"/>
    </ligand>
</feature>
<dbReference type="Gene3D" id="3.40.50.300">
    <property type="entry name" value="P-loop containing nucleotide triphosphate hydrolases"/>
    <property type="match status" value="1"/>
</dbReference>
<gene>
    <name evidence="6" type="ORF">HND93_21065</name>
</gene>
<accession>A0ABX2TCZ1</accession>
<dbReference type="SUPFAM" id="SSF52540">
    <property type="entry name" value="P-loop containing nucleoside triphosphate hydrolases"/>
    <property type="match status" value="1"/>
</dbReference>
<keyword evidence="1 4" id="KW-0547">Nucleotide-binding</keyword>
<dbReference type="CDD" id="cd01127">
    <property type="entry name" value="TrwB_TraG_TraD_VirD4"/>
    <property type="match status" value="1"/>
</dbReference>
<evidence type="ECO:0000313" key="6">
    <source>
        <dbReference type="EMBL" id="NYZ22211.1"/>
    </source>
</evidence>
<dbReference type="Proteomes" id="UP000584642">
    <property type="component" value="Unassembled WGS sequence"/>
</dbReference>
<dbReference type="InterPro" id="IPR050206">
    <property type="entry name" value="FtsK/SpoIIIE/SftA"/>
</dbReference>
<organism evidence="6 7">
    <name type="scientific">Azospirillum oleiclasticum</name>
    <dbReference type="NCBI Taxonomy" id="2735135"/>
    <lineage>
        <taxon>Bacteria</taxon>
        <taxon>Pseudomonadati</taxon>
        <taxon>Pseudomonadota</taxon>
        <taxon>Alphaproteobacteria</taxon>
        <taxon>Rhodospirillales</taxon>
        <taxon>Azospirillaceae</taxon>
        <taxon>Azospirillum</taxon>
    </lineage>
</organism>
<dbReference type="SMART" id="SM00382">
    <property type="entry name" value="AAA"/>
    <property type="match status" value="1"/>
</dbReference>
<evidence type="ECO:0000256" key="1">
    <source>
        <dbReference type="ARBA" id="ARBA00022741"/>
    </source>
</evidence>
<evidence type="ECO:0000256" key="4">
    <source>
        <dbReference type="PROSITE-ProRule" id="PRU00289"/>
    </source>
</evidence>
<dbReference type="InterPro" id="IPR002543">
    <property type="entry name" value="FtsK_dom"/>
</dbReference>
<sequence>MTPNELIGAVAAEHLADMMETEPEGALRFCVVGFGRDLTSAIAAAANGHAGLGELEIHVPTSLAAAGLDGHLVSGQAAVNLRHKEPVVGKRAILFAIDSDELTTVGKSAEMLTRIDSGTIRGVVDLWVKASGLGTLGEGDRARMTAALKGLELSGVARTLESFADFVGRVAALVSSGKAASVEDALDRALPALRIPRCSGGFNGRSAVTPQEWSQLFRKATKALQPLLRKETEKGDPLDLEALEGNLAKAKEEGQIGAEEAAAIRAFLDDRTVSAEGWRMSQADLCEFEWAKLAVVFEGMEKAAPKTLGQETVQHFDDEHPGLLDDDERRMLKAVKASMREVPPEVAEFFHARREEIARNRGLSVKWEKLVFSNPETYSDFLEGVVSTIHRLVERADRLPDDPVILVELKNAEKKSFWEAHNARLNAYFKLRYRGIAQTFGRAVEFRLGRMTTHPAECLGERETTAKTTYQFKFEAFLMPRASLDDAAARRKAPAVQFVWSLPPQCLALALADDLAAIGSGGGVKLSGARIAREPISAKGEIQRIRLDDATTIRDAAEGSEGRLHRPGGDLSDLGADFLRELAAMEGGVLRPSQVAHIREAFNAFNKAYSEAVGAWTAPDGAGLASPAFLIQAEAYGRLLRVLREEAERDLCRERLWKPILSIGVAYVMTGGRAALVAPWHPLRMAEAAAKVRQAAVIAGKVVTSDLEDVEGAELFFRQACRTLSSPYWPAACIDGVGEGAGLLTATTTLGDYTLMEPPTKRAGNGTGEQEEEEALDTEAAAAAKQFARICEEYLDLLPHQRANFSVVLYNADSKDLPSTLADELSSKVERESDLRCDLLLSHDDAARTRRIYEQQNSAVGDDGGSSLSSEAARSFMSRLRVGFADADSFSGDANRAADLVLLQDVVARGAKVRWMPSPFSTGGAPPPIKDCEPPLWSRRCPVARGDTRAVSYLAAPLQPEAGQAYLDALHDVVQERPDRAHWLPAREVSFADGGIGQVIRKAHAMGDWVVSYDAMADRRLLENQSIRIIRHINDRDSGRNIVVSTVARPRLLLAMLGERLAVIMPAAPGERRERIAETLYESALGLSGQIVMRAARHGHHASELMGVVLSMAQARSVLGEAASSAGWFFLDDYSTWLGRKEGQVADLLAIAPMVGPGGPRLRLLVTESKFVSGQNWDAEARKSETQLYETVERLGRALNPRRDRIDRSLWLQRIGDLMIEGMEPFDGDGFGGWDLPEWSRRVRDGELPVEVLGMSHVFIHDDPNVLADEHPLKGCGHCRQRIFSLSETRGLLDALVDGPSSGLGGADWREALAYVPEAAVRRAEARAQDGTIADAPKGVADDMPTPADAASLPPAPAAVVEPEGASAPAFPPEVAAWLASGAAAADAPEDTAWLADVVSRLRNALFSYGMSSEMVGSRLTPNAALVRFKGSDVLTAQKVERRQGELLTTHAIEVINVLQAPGEVVVMVSRPKRTVLGLREMWRRRSLPAGAPEACMSLLLGAQEANGEMLYLNLGEAFGGQQQHGPHTLIAGETGSGKGVLVQNLLLDVCATNSPKAAKVVMIDPKAGVDFAWLKRMPHLHGGLLTTQEKAVEALGALVEEMERRYQMFAGVGANKIARYNKMVPPDQQLPVVFVFHDELADWMLMDDYRSAVSTSVNRLGVKARAAGIHLVFITQRPDKDALPMQLRANLTNRLVLKVSDRRNSELVLDESGAERLLGQGHLAAKLSGEGGVILAQVPFLDEEGAYTLADAIVRDWEQG</sequence>
<comment type="caution">
    <text evidence="6">The sequence shown here is derived from an EMBL/GenBank/DDBJ whole genome shotgun (WGS) entry which is preliminary data.</text>
</comment>
<evidence type="ECO:0000313" key="7">
    <source>
        <dbReference type="Proteomes" id="UP000584642"/>
    </source>
</evidence>
<dbReference type="PROSITE" id="PS50901">
    <property type="entry name" value="FTSK"/>
    <property type="match status" value="1"/>
</dbReference>
<evidence type="ECO:0000259" key="5">
    <source>
        <dbReference type="PROSITE" id="PS50901"/>
    </source>
</evidence>
<comment type="function">
    <text evidence="3">Essential cell division protein that coordinates cell division and chromosome segregation. The N-terminus is involved in assembly of the cell-division machinery. The C-terminus functions as a DNA motor that moves dsDNA in an ATP-dependent manner towards the dif recombination site, which is located within the replication terminus region. Translocation stops specifically at Xer-dif sites, where FtsK interacts with the Xer recombinase, allowing activation of chromosome unlinking by recombination. FtsK orienting polar sequences (KOPS) guide the direction of DNA translocation. FtsK can remove proteins from DNA as it translocates, but translocation stops specifically at XerCD-dif site, thereby preventing removal of XerC and XerD from dif.</text>
</comment>
<dbReference type="InterPro" id="IPR027417">
    <property type="entry name" value="P-loop_NTPase"/>
</dbReference>
<proteinExistence type="predicted"/>
<reference evidence="6 7" key="1">
    <citation type="submission" date="2020-05" db="EMBL/GenBank/DDBJ databases">
        <title>Azospirillum oleiclasticum sp. nov, a nitrogen-fixing and heavy crude oil-emulsifying bacterium isolated from the crude oil of Yumen Oilfield.</title>
        <authorList>
            <person name="Wu D."/>
            <person name="Cai M."/>
            <person name="Zhang X."/>
        </authorList>
    </citation>
    <scope>NUCLEOTIDE SEQUENCE [LARGE SCALE GENOMIC DNA]</scope>
    <source>
        <strain evidence="6 7">ROY-1-1-2</strain>
    </source>
</reference>
<protein>
    <submittedName>
        <fullName evidence="6">DNA translocase FtsK</fullName>
    </submittedName>
</protein>
<dbReference type="PANTHER" id="PTHR22683:SF41">
    <property type="entry name" value="DNA TRANSLOCASE FTSK"/>
    <property type="match status" value="1"/>
</dbReference>
<dbReference type="InterPro" id="IPR003593">
    <property type="entry name" value="AAA+_ATPase"/>
</dbReference>
<feature type="domain" description="FtsK" evidence="5">
    <location>
        <begin position="1508"/>
        <end position="1707"/>
    </location>
</feature>
<dbReference type="Pfam" id="PF01580">
    <property type="entry name" value="FtsK_SpoIIIE"/>
    <property type="match status" value="1"/>
</dbReference>
<evidence type="ECO:0000256" key="2">
    <source>
        <dbReference type="ARBA" id="ARBA00022840"/>
    </source>
</evidence>
<dbReference type="RefSeq" id="WP_180283989.1">
    <property type="nucleotide sequence ID" value="NZ_JABFDB010000016.1"/>
</dbReference>
<name>A0ABX2TCZ1_9PROT</name>
<keyword evidence="7" id="KW-1185">Reference proteome</keyword>
<evidence type="ECO:0000256" key="3">
    <source>
        <dbReference type="ARBA" id="ARBA00024784"/>
    </source>
</evidence>
<dbReference type="EMBL" id="JABFDB010000016">
    <property type="protein sequence ID" value="NYZ22211.1"/>
    <property type="molecule type" value="Genomic_DNA"/>
</dbReference>
<keyword evidence="2 4" id="KW-0067">ATP-binding</keyword>
<dbReference type="PANTHER" id="PTHR22683">
    <property type="entry name" value="SPORULATION PROTEIN RELATED"/>
    <property type="match status" value="1"/>
</dbReference>